<protein>
    <submittedName>
        <fullName evidence="1">Esterase</fullName>
    </submittedName>
</protein>
<dbReference type="SUPFAM" id="SSF53474">
    <property type="entry name" value="alpha/beta-Hydrolases"/>
    <property type="match status" value="1"/>
</dbReference>
<reference evidence="1 2" key="1">
    <citation type="submission" date="2016-09" db="EMBL/GenBank/DDBJ databases">
        <title>Couchioplanes caeruleus draft genome sequence.</title>
        <authorList>
            <person name="Sheehan J."/>
            <person name="Caffrey P."/>
        </authorList>
    </citation>
    <scope>NUCLEOTIDE SEQUENCE [LARGE SCALE GENOMIC DNA]</scope>
    <source>
        <strain evidence="1 2">DSM 43634</strain>
    </source>
</reference>
<dbReference type="Proteomes" id="UP000182486">
    <property type="component" value="Unassembled WGS sequence"/>
</dbReference>
<dbReference type="AlphaFoldDB" id="A0A1K0GGU5"/>
<dbReference type="InterPro" id="IPR029058">
    <property type="entry name" value="AB_hydrolase_fold"/>
</dbReference>
<dbReference type="Gene3D" id="3.40.50.1820">
    <property type="entry name" value="alpha/beta hydrolase"/>
    <property type="match status" value="1"/>
</dbReference>
<dbReference type="RefSeq" id="WP_071808073.1">
    <property type="nucleotide sequence ID" value="NZ_MEIA01000339.1"/>
</dbReference>
<comment type="caution">
    <text evidence="1">The sequence shown here is derived from an EMBL/GenBank/DDBJ whole genome shotgun (WGS) entry which is preliminary data.</text>
</comment>
<dbReference type="InterPro" id="IPR000801">
    <property type="entry name" value="Esterase-like"/>
</dbReference>
<dbReference type="EMBL" id="MEIA01000339">
    <property type="protein sequence ID" value="OJF11414.1"/>
    <property type="molecule type" value="Genomic_DNA"/>
</dbReference>
<dbReference type="PANTHER" id="PTHR48098:SF1">
    <property type="entry name" value="DIACYLGLYCEROL ACYLTRANSFERASE_MYCOLYLTRANSFERASE AG85A"/>
    <property type="match status" value="1"/>
</dbReference>
<evidence type="ECO:0000313" key="1">
    <source>
        <dbReference type="EMBL" id="OJF11414.1"/>
    </source>
</evidence>
<sequence length="257" mass="28611">MALIRCDFSSEALALATTMTVLLPQAASTQIGLSGRAGDAAPPVLYLLHGLTDDDTAWTRYTSLERYAAAKGIAVVMPQVHRSFYADERYGARFWTFLSEELPEVVSSFFRVSTRREDTFVAGLSMGGYGAFKWALRQPERFAAAASLSGALDLAYMYEWDKRPHMTELMARVFGDRPVAGTVDDLLHLVADAGEELPRLLLRCGTEDHLVAQNERFVATCHRYGVAIDAEFGPGAHEWGYWDVQIQNVLDWLPLKN</sequence>
<dbReference type="InterPro" id="IPR050583">
    <property type="entry name" value="Mycobacterial_A85_antigen"/>
</dbReference>
<name>A0A1K0GGU5_9ACTN</name>
<evidence type="ECO:0000313" key="2">
    <source>
        <dbReference type="Proteomes" id="UP000182486"/>
    </source>
</evidence>
<organism evidence="1 2">
    <name type="scientific">Couchioplanes caeruleus subsp. caeruleus</name>
    <dbReference type="NCBI Taxonomy" id="56427"/>
    <lineage>
        <taxon>Bacteria</taxon>
        <taxon>Bacillati</taxon>
        <taxon>Actinomycetota</taxon>
        <taxon>Actinomycetes</taxon>
        <taxon>Micromonosporales</taxon>
        <taxon>Micromonosporaceae</taxon>
        <taxon>Couchioplanes</taxon>
    </lineage>
</organism>
<accession>A0A1K0GGU5</accession>
<gene>
    <name evidence="1" type="ORF">BG844_26445</name>
</gene>
<keyword evidence="2" id="KW-1185">Reference proteome</keyword>
<proteinExistence type="predicted"/>
<dbReference type="Pfam" id="PF00756">
    <property type="entry name" value="Esterase"/>
    <property type="match status" value="1"/>
</dbReference>
<dbReference type="GO" id="GO:0016747">
    <property type="term" value="F:acyltransferase activity, transferring groups other than amino-acyl groups"/>
    <property type="evidence" value="ECO:0007669"/>
    <property type="project" value="TreeGrafter"/>
</dbReference>
<dbReference type="PANTHER" id="PTHR48098">
    <property type="entry name" value="ENTEROCHELIN ESTERASE-RELATED"/>
    <property type="match status" value="1"/>
</dbReference>